<keyword evidence="2" id="KW-0812">Transmembrane</keyword>
<gene>
    <name evidence="3" type="ORF">CVU82_02230</name>
</gene>
<evidence type="ECO:0000313" key="3">
    <source>
        <dbReference type="EMBL" id="PKM91392.1"/>
    </source>
</evidence>
<feature type="region of interest" description="Disordered" evidence="1">
    <location>
        <begin position="213"/>
        <end position="254"/>
    </location>
</feature>
<proteinExistence type="predicted"/>
<dbReference type="Proteomes" id="UP000233517">
    <property type="component" value="Unassembled WGS sequence"/>
</dbReference>
<comment type="caution">
    <text evidence="3">The sequence shown here is derived from an EMBL/GenBank/DDBJ whole genome shotgun (WGS) entry which is preliminary data.</text>
</comment>
<feature type="compositionally biased region" description="Acidic residues" evidence="1">
    <location>
        <begin position="233"/>
        <end position="245"/>
    </location>
</feature>
<keyword evidence="2" id="KW-0472">Membrane</keyword>
<dbReference type="AlphaFoldDB" id="A0A2N2E9N5"/>
<accession>A0A2N2E9N5</accession>
<feature type="transmembrane region" description="Helical" evidence="2">
    <location>
        <begin position="175"/>
        <end position="196"/>
    </location>
</feature>
<organism evidence="3 4">
    <name type="scientific">Candidatus Falkowbacteria bacterium HGW-Falkowbacteria-1</name>
    <dbReference type="NCBI Taxonomy" id="2013768"/>
    <lineage>
        <taxon>Bacteria</taxon>
        <taxon>Candidatus Falkowiibacteriota</taxon>
    </lineage>
</organism>
<keyword evidence="2" id="KW-1133">Transmembrane helix</keyword>
<name>A0A2N2E9N5_9BACT</name>
<feature type="transmembrane region" description="Helical" evidence="2">
    <location>
        <begin position="12"/>
        <end position="31"/>
    </location>
</feature>
<evidence type="ECO:0000313" key="4">
    <source>
        <dbReference type="Proteomes" id="UP000233517"/>
    </source>
</evidence>
<sequence>MELSNLLKQKRQTLLSIFLMFLLLGAIFTLLQDFKFGAKSQILVIQEGYGRVDPFAVSRSVEYLSDLFSRVVYSNSFFSLVLDSGFDIDRSYFGEDSTKQMKKWKKTLSAKSVENSGIINISIYHPDAYQAKQIALAVNSVLMTKNQNYQGLGDSVKISILDQPVVSKYPVKPNLIFNGLFLIGLSLFFGLVYIYVFPEEKYSINLSRKRRSKKMDTTKGLERKTELKNEVGGNEDGEIDSDVDDSGSINNILE</sequence>
<dbReference type="EMBL" id="PHAI01000002">
    <property type="protein sequence ID" value="PKM91392.1"/>
    <property type="molecule type" value="Genomic_DNA"/>
</dbReference>
<protein>
    <recommendedName>
        <fullName evidence="5">Polysaccharide chain length determinant N-terminal domain-containing protein</fullName>
    </recommendedName>
</protein>
<feature type="compositionally biased region" description="Basic and acidic residues" evidence="1">
    <location>
        <begin position="214"/>
        <end position="229"/>
    </location>
</feature>
<evidence type="ECO:0000256" key="1">
    <source>
        <dbReference type="SAM" id="MobiDB-lite"/>
    </source>
</evidence>
<evidence type="ECO:0000256" key="2">
    <source>
        <dbReference type="SAM" id="Phobius"/>
    </source>
</evidence>
<reference evidence="3 4" key="1">
    <citation type="journal article" date="2017" name="ISME J.">
        <title>Potential for microbial H2 and metal transformations associated with novel bacteria and archaea in deep terrestrial subsurface sediments.</title>
        <authorList>
            <person name="Hernsdorf A.W."/>
            <person name="Amano Y."/>
            <person name="Miyakawa K."/>
            <person name="Ise K."/>
            <person name="Suzuki Y."/>
            <person name="Anantharaman K."/>
            <person name="Probst A."/>
            <person name="Burstein D."/>
            <person name="Thomas B.C."/>
            <person name="Banfield J.F."/>
        </authorList>
    </citation>
    <scope>NUCLEOTIDE SEQUENCE [LARGE SCALE GENOMIC DNA]</scope>
    <source>
        <strain evidence="3">HGW-Falkowbacteria-1</strain>
    </source>
</reference>
<evidence type="ECO:0008006" key="5">
    <source>
        <dbReference type="Google" id="ProtNLM"/>
    </source>
</evidence>